<evidence type="ECO:0000256" key="1">
    <source>
        <dbReference type="SAM" id="MobiDB-lite"/>
    </source>
</evidence>
<proteinExistence type="predicted"/>
<feature type="compositionally biased region" description="Polar residues" evidence="1">
    <location>
        <begin position="224"/>
        <end position="234"/>
    </location>
</feature>
<protein>
    <submittedName>
        <fullName evidence="2">Uncharacterized protein</fullName>
    </submittedName>
</protein>
<keyword evidence="3" id="KW-1185">Reference proteome</keyword>
<organism evidence="2 3">
    <name type="scientific">Ascobolus immersus RN42</name>
    <dbReference type="NCBI Taxonomy" id="1160509"/>
    <lineage>
        <taxon>Eukaryota</taxon>
        <taxon>Fungi</taxon>
        <taxon>Dikarya</taxon>
        <taxon>Ascomycota</taxon>
        <taxon>Pezizomycotina</taxon>
        <taxon>Pezizomycetes</taxon>
        <taxon>Pezizales</taxon>
        <taxon>Ascobolaceae</taxon>
        <taxon>Ascobolus</taxon>
    </lineage>
</organism>
<dbReference type="AlphaFoldDB" id="A0A3N4HGF9"/>
<feature type="region of interest" description="Disordered" evidence="1">
    <location>
        <begin position="205"/>
        <end position="249"/>
    </location>
</feature>
<feature type="region of interest" description="Disordered" evidence="1">
    <location>
        <begin position="166"/>
        <end position="192"/>
    </location>
</feature>
<dbReference type="EMBL" id="ML119830">
    <property type="protein sequence ID" value="RPA73175.1"/>
    <property type="molecule type" value="Genomic_DNA"/>
</dbReference>
<reference evidence="2 3" key="1">
    <citation type="journal article" date="2018" name="Nat. Ecol. Evol.">
        <title>Pezizomycetes genomes reveal the molecular basis of ectomycorrhizal truffle lifestyle.</title>
        <authorList>
            <person name="Murat C."/>
            <person name="Payen T."/>
            <person name="Noel B."/>
            <person name="Kuo A."/>
            <person name="Morin E."/>
            <person name="Chen J."/>
            <person name="Kohler A."/>
            <person name="Krizsan K."/>
            <person name="Balestrini R."/>
            <person name="Da Silva C."/>
            <person name="Montanini B."/>
            <person name="Hainaut M."/>
            <person name="Levati E."/>
            <person name="Barry K.W."/>
            <person name="Belfiori B."/>
            <person name="Cichocki N."/>
            <person name="Clum A."/>
            <person name="Dockter R.B."/>
            <person name="Fauchery L."/>
            <person name="Guy J."/>
            <person name="Iotti M."/>
            <person name="Le Tacon F."/>
            <person name="Lindquist E.A."/>
            <person name="Lipzen A."/>
            <person name="Malagnac F."/>
            <person name="Mello A."/>
            <person name="Molinier V."/>
            <person name="Miyauchi S."/>
            <person name="Poulain J."/>
            <person name="Riccioni C."/>
            <person name="Rubini A."/>
            <person name="Sitrit Y."/>
            <person name="Splivallo R."/>
            <person name="Traeger S."/>
            <person name="Wang M."/>
            <person name="Zifcakova L."/>
            <person name="Wipf D."/>
            <person name="Zambonelli A."/>
            <person name="Paolocci F."/>
            <person name="Nowrousian M."/>
            <person name="Ottonello S."/>
            <person name="Baldrian P."/>
            <person name="Spatafora J.W."/>
            <person name="Henrissat B."/>
            <person name="Nagy L.G."/>
            <person name="Aury J.M."/>
            <person name="Wincker P."/>
            <person name="Grigoriev I.V."/>
            <person name="Bonfante P."/>
            <person name="Martin F.M."/>
        </authorList>
    </citation>
    <scope>NUCLEOTIDE SEQUENCE [LARGE SCALE GENOMIC DNA]</scope>
    <source>
        <strain evidence="2 3">RN42</strain>
    </source>
</reference>
<gene>
    <name evidence="2" type="ORF">BJ508DRAFT_334298</name>
</gene>
<feature type="region of interest" description="Disordered" evidence="1">
    <location>
        <begin position="274"/>
        <end position="309"/>
    </location>
</feature>
<feature type="compositionally biased region" description="Basic and acidic residues" evidence="1">
    <location>
        <begin position="289"/>
        <end position="299"/>
    </location>
</feature>
<name>A0A3N4HGF9_ASCIM</name>
<evidence type="ECO:0000313" key="2">
    <source>
        <dbReference type="EMBL" id="RPA73175.1"/>
    </source>
</evidence>
<accession>A0A3N4HGF9</accession>
<evidence type="ECO:0000313" key="3">
    <source>
        <dbReference type="Proteomes" id="UP000275078"/>
    </source>
</evidence>
<dbReference type="Proteomes" id="UP000275078">
    <property type="component" value="Unassembled WGS sequence"/>
</dbReference>
<sequence>MSDASYDLDFDFSSQYDPIPITVRDQVASSSELSNTSSSEMSESFLYYPEPNHSIHFDPNMLSQPNSSDMESDAGGNCVNKQHFVADAEGDRLDATGIGATNSDSSRVESSTPEITGWGLIGISSRLDPIYNRFGQLRTGRDSDDDPEVKQEIEDVDITAYNCDEHCEDDIDNPSTILENEHSGSEQDDSDEGWKRLFSDIESAVDSDDLDNLHESNSDESPGPNMTSTSNRPPSKSPDNELKMLPPPLGVFETGIAGIEHCQNWARDHGYAVSQLSGPEASPLRNAGKKGEENRRGLKEVQNAVAHSS</sequence>